<dbReference type="EMBL" id="LR134253">
    <property type="protein sequence ID" value="VED54433.1"/>
    <property type="molecule type" value="Genomic_DNA"/>
</dbReference>
<evidence type="ECO:0000256" key="1">
    <source>
        <dbReference type="SAM" id="Phobius"/>
    </source>
</evidence>
<feature type="transmembrane region" description="Helical" evidence="1">
    <location>
        <begin position="12"/>
        <end position="42"/>
    </location>
</feature>
<protein>
    <submittedName>
        <fullName evidence="3">Uncharacterized protein</fullName>
    </submittedName>
</protein>
<dbReference type="AlphaFoldDB" id="A0A485AVA4"/>
<sequence>MSFNKVSRDLLDMLLFAIVNIWDVVQSVIFIGGFIVCIMLPVVWPMKFVYMTVWFITAWAISKLVDRLDEYRKKGKNIN</sequence>
<keyword evidence="4" id="KW-1185">Reference proteome</keyword>
<accession>A0A485AVA4</accession>
<feature type="transmembrane region" description="Helical" evidence="1">
    <location>
        <begin position="48"/>
        <end position="65"/>
    </location>
</feature>
<keyword evidence="1" id="KW-0812">Transmembrane</keyword>
<evidence type="ECO:0000313" key="4">
    <source>
        <dbReference type="Proteomes" id="UP000267630"/>
    </source>
</evidence>
<organism evidence="3 5">
    <name type="scientific">Raoultella terrigena</name>
    <name type="common">Klebsiella terrigena</name>
    <dbReference type="NCBI Taxonomy" id="577"/>
    <lineage>
        <taxon>Bacteria</taxon>
        <taxon>Pseudomonadati</taxon>
        <taxon>Pseudomonadota</taxon>
        <taxon>Gammaproteobacteria</taxon>
        <taxon>Enterobacterales</taxon>
        <taxon>Enterobacteriaceae</taxon>
        <taxon>Klebsiella/Raoultella group</taxon>
        <taxon>Raoultella</taxon>
    </lineage>
</organism>
<dbReference type="Proteomes" id="UP000267630">
    <property type="component" value="Chromosome 3"/>
</dbReference>
<dbReference type="OrthoDB" id="6506484at2"/>
<dbReference type="EMBL" id="CAADJG010000002">
    <property type="protein sequence ID" value="VFS65477.1"/>
    <property type="molecule type" value="Genomic_DNA"/>
</dbReference>
<evidence type="ECO:0000313" key="5">
    <source>
        <dbReference type="Proteomes" id="UP000332594"/>
    </source>
</evidence>
<evidence type="ECO:0000313" key="3">
    <source>
        <dbReference type="EMBL" id="VFS65477.1"/>
    </source>
</evidence>
<evidence type="ECO:0000313" key="2">
    <source>
        <dbReference type="EMBL" id="VED54433.1"/>
    </source>
</evidence>
<proteinExistence type="predicted"/>
<dbReference type="Proteomes" id="UP000332594">
    <property type="component" value="Unassembled WGS sequence"/>
</dbReference>
<reference evidence="3 5" key="1">
    <citation type="submission" date="2019-03" db="EMBL/GenBank/DDBJ databases">
        <authorList>
            <consortium name="Pathogen Informatics"/>
        </authorList>
    </citation>
    <scope>NUCLEOTIDE SEQUENCE [LARGE SCALE GENOMIC DNA]</scope>
    <source>
        <strain evidence="3 5">NCTC13038</strain>
        <strain evidence="2 4">NCTC9997</strain>
    </source>
</reference>
<gene>
    <name evidence="3" type="ORF">NCTC13038_00478</name>
    <name evidence="2" type="ORF">NCTC9997_05369</name>
</gene>
<keyword evidence="1" id="KW-0472">Membrane</keyword>
<keyword evidence="1" id="KW-1133">Transmembrane helix</keyword>
<name>A0A485AVA4_RAOTE</name>
<dbReference type="RefSeq" id="WP_135185231.1">
    <property type="nucleotide sequence ID" value="NZ_JBFPGJ010000018.1"/>
</dbReference>